<dbReference type="Proteomes" id="UP000278792">
    <property type="component" value="Unassembled WGS sequence"/>
</dbReference>
<dbReference type="Gene3D" id="3.40.50.2300">
    <property type="match status" value="2"/>
</dbReference>
<dbReference type="CDD" id="cd01392">
    <property type="entry name" value="HTH_LacI"/>
    <property type="match status" value="1"/>
</dbReference>
<dbReference type="InterPro" id="IPR010982">
    <property type="entry name" value="Lambda_DNA-bd_dom_sf"/>
</dbReference>
<dbReference type="SUPFAM" id="SSF53822">
    <property type="entry name" value="Periplasmic binding protein-like I"/>
    <property type="match status" value="1"/>
</dbReference>
<accession>A0A3N3DU39</accession>
<dbReference type="InterPro" id="IPR028082">
    <property type="entry name" value="Peripla_BP_I"/>
</dbReference>
<dbReference type="GO" id="GO:0000976">
    <property type="term" value="F:transcription cis-regulatory region binding"/>
    <property type="evidence" value="ECO:0007669"/>
    <property type="project" value="TreeGrafter"/>
</dbReference>
<sequence>MITIKDVATLSGVSMMTVSRYFNYPEQVSKSTQDRIKSVCNQLGYIHTSQSVTLPIENANLLGVVVPDSGNPYFAETFKEINNQAIAKGFQSILIDTGNCKEREMIAIKRLLSYKVKGIFLSPIFENENYKPPYLNQLTNSGVKVVFIEQVIQGTNYPLVEFDNASNAYDLTKLAVSMDSQKQFLILAGSALSSVSNERLRGVESFLKSVQIYNYDVVQIDFNSRATKKRCIELFDTKRYSSILALNNLIAKGAIQALNHHGLNSMVFSFDLIPGADIFGYSIPYVKHDYQEVGASAFKIMEAMLHSTGPYAQRTLIEGDIERAFSSHL</sequence>
<reference evidence="6 7" key="1">
    <citation type="submission" date="2018-11" db="EMBL/GenBank/DDBJ databases">
        <title>Vibrio ponticus strain CAIM 1751 pathogenic for the snapper Lutjanus guttatus.</title>
        <authorList>
            <person name="Soto-Rodriguez S."/>
            <person name="Lozano-Olvera R."/>
            <person name="Gomez-Gil B."/>
        </authorList>
    </citation>
    <scope>NUCLEOTIDE SEQUENCE [LARGE SCALE GENOMIC DNA]</scope>
    <source>
        <strain evidence="6 7">CAIM 1751</strain>
    </source>
</reference>
<dbReference type="CDD" id="cd06267">
    <property type="entry name" value="PBP1_LacI_sugar_binding-like"/>
    <property type="match status" value="1"/>
</dbReference>
<feature type="domain" description="HTH lacI-type" evidence="5">
    <location>
        <begin position="2"/>
        <end position="56"/>
    </location>
</feature>
<keyword evidence="2" id="KW-0805">Transcription regulation</keyword>
<dbReference type="GO" id="GO:0003700">
    <property type="term" value="F:DNA-binding transcription factor activity"/>
    <property type="evidence" value="ECO:0007669"/>
    <property type="project" value="TreeGrafter"/>
</dbReference>
<evidence type="ECO:0000313" key="6">
    <source>
        <dbReference type="EMBL" id="ROV57718.1"/>
    </source>
</evidence>
<evidence type="ECO:0000256" key="1">
    <source>
        <dbReference type="ARBA" id="ARBA00022181"/>
    </source>
</evidence>
<protein>
    <recommendedName>
        <fullName evidence="1">Autoinducer 2-binding periplasmic protein LuxP</fullName>
    </recommendedName>
</protein>
<evidence type="ECO:0000256" key="2">
    <source>
        <dbReference type="ARBA" id="ARBA00023015"/>
    </source>
</evidence>
<dbReference type="PANTHER" id="PTHR30146:SF109">
    <property type="entry name" value="HTH-TYPE TRANSCRIPTIONAL REGULATOR GALS"/>
    <property type="match status" value="1"/>
</dbReference>
<dbReference type="InterPro" id="IPR025997">
    <property type="entry name" value="SBP_2_dom"/>
</dbReference>
<organism evidence="6 7">
    <name type="scientific">Vibrio ponticus</name>
    <dbReference type="NCBI Taxonomy" id="265668"/>
    <lineage>
        <taxon>Bacteria</taxon>
        <taxon>Pseudomonadati</taxon>
        <taxon>Pseudomonadota</taxon>
        <taxon>Gammaproteobacteria</taxon>
        <taxon>Vibrionales</taxon>
        <taxon>Vibrionaceae</taxon>
        <taxon>Vibrio</taxon>
    </lineage>
</organism>
<dbReference type="RefSeq" id="WP_123783671.1">
    <property type="nucleotide sequence ID" value="NZ_RKIK01000120.1"/>
</dbReference>
<keyword evidence="3" id="KW-0238">DNA-binding</keyword>
<dbReference type="Pfam" id="PF13407">
    <property type="entry name" value="Peripla_BP_4"/>
    <property type="match status" value="1"/>
</dbReference>
<dbReference type="PROSITE" id="PS50932">
    <property type="entry name" value="HTH_LACI_2"/>
    <property type="match status" value="1"/>
</dbReference>
<keyword evidence="4" id="KW-0804">Transcription</keyword>
<dbReference type="InterPro" id="IPR000843">
    <property type="entry name" value="HTH_LacI"/>
</dbReference>
<dbReference type="SMART" id="SM00354">
    <property type="entry name" value="HTH_LACI"/>
    <property type="match status" value="1"/>
</dbReference>
<evidence type="ECO:0000256" key="3">
    <source>
        <dbReference type="ARBA" id="ARBA00023125"/>
    </source>
</evidence>
<dbReference type="PANTHER" id="PTHR30146">
    <property type="entry name" value="LACI-RELATED TRANSCRIPTIONAL REPRESSOR"/>
    <property type="match status" value="1"/>
</dbReference>
<proteinExistence type="predicted"/>
<gene>
    <name evidence="6" type="ORF">EGH82_21780</name>
</gene>
<dbReference type="EMBL" id="RKIK01000120">
    <property type="protein sequence ID" value="ROV57718.1"/>
    <property type="molecule type" value="Genomic_DNA"/>
</dbReference>
<evidence type="ECO:0000256" key="4">
    <source>
        <dbReference type="ARBA" id="ARBA00023163"/>
    </source>
</evidence>
<name>A0A3N3DU39_9VIBR</name>
<comment type="caution">
    <text evidence="6">The sequence shown here is derived from an EMBL/GenBank/DDBJ whole genome shotgun (WGS) entry which is preliminary data.</text>
</comment>
<dbReference type="GO" id="GO:0055085">
    <property type="term" value="P:transmembrane transport"/>
    <property type="evidence" value="ECO:0007669"/>
    <property type="project" value="UniProtKB-ARBA"/>
</dbReference>
<evidence type="ECO:0000259" key="5">
    <source>
        <dbReference type="PROSITE" id="PS50932"/>
    </source>
</evidence>
<dbReference type="Pfam" id="PF00356">
    <property type="entry name" value="LacI"/>
    <property type="match status" value="1"/>
</dbReference>
<dbReference type="SUPFAM" id="SSF47413">
    <property type="entry name" value="lambda repressor-like DNA-binding domains"/>
    <property type="match status" value="1"/>
</dbReference>
<evidence type="ECO:0000313" key="7">
    <source>
        <dbReference type="Proteomes" id="UP000278792"/>
    </source>
</evidence>
<dbReference type="AlphaFoldDB" id="A0A3N3DU39"/>
<dbReference type="Gene3D" id="1.10.260.40">
    <property type="entry name" value="lambda repressor-like DNA-binding domains"/>
    <property type="match status" value="1"/>
</dbReference>